<protein>
    <submittedName>
        <fullName evidence="3">OmpH family outer membrane protein</fullName>
    </submittedName>
</protein>
<dbReference type="AlphaFoldDB" id="A0A537LK08"/>
<organism evidence="3 4">
    <name type="scientific">Candidatus Segetimicrobium genomatis</name>
    <dbReference type="NCBI Taxonomy" id="2569760"/>
    <lineage>
        <taxon>Bacteria</taxon>
        <taxon>Bacillati</taxon>
        <taxon>Candidatus Sysuimicrobiota</taxon>
        <taxon>Candidatus Sysuimicrobiia</taxon>
        <taxon>Candidatus Sysuimicrobiales</taxon>
        <taxon>Candidatus Segetimicrobiaceae</taxon>
        <taxon>Candidatus Segetimicrobium</taxon>
    </lineage>
</organism>
<feature type="non-terminal residue" evidence="3">
    <location>
        <position position="432"/>
    </location>
</feature>
<reference evidence="3 4" key="1">
    <citation type="journal article" date="2019" name="Nat. Microbiol.">
        <title>Mediterranean grassland soil C-N compound turnover is dependent on rainfall and depth, and is mediated by genomically divergent microorganisms.</title>
        <authorList>
            <person name="Diamond S."/>
            <person name="Andeer P.F."/>
            <person name="Li Z."/>
            <person name="Crits-Christoph A."/>
            <person name="Burstein D."/>
            <person name="Anantharaman K."/>
            <person name="Lane K.R."/>
            <person name="Thomas B.C."/>
            <person name="Pan C."/>
            <person name="Northen T.R."/>
            <person name="Banfield J.F."/>
        </authorList>
    </citation>
    <scope>NUCLEOTIDE SEQUENCE [LARGE SCALE GENOMIC DNA]</scope>
    <source>
        <strain evidence="3">NP_5</strain>
    </source>
</reference>
<feature type="signal peptide" evidence="2">
    <location>
        <begin position="1"/>
        <end position="26"/>
    </location>
</feature>
<gene>
    <name evidence="3" type="ORF">E6H02_10080</name>
</gene>
<comment type="caution">
    <text evidence="3">The sequence shown here is derived from an EMBL/GenBank/DDBJ whole genome shotgun (WGS) entry which is preliminary data.</text>
</comment>
<evidence type="ECO:0000313" key="3">
    <source>
        <dbReference type="EMBL" id="TMJ08354.1"/>
    </source>
</evidence>
<dbReference type="SUPFAM" id="SSF56935">
    <property type="entry name" value="Porins"/>
    <property type="match status" value="1"/>
</dbReference>
<evidence type="ECO:0000256" key="1">
    <source>
        <dbReference type="SAM" id="MobiDB-lite"/>
    </source>
</evidence>
<feature type="chain" id="PRO_5021779611" evidence="2">
    <location>
        <begin position="27"/>
        <end position="432"/>
    </location>
</feature>
<dbReference type="Gene3D" id="2.40.160.10">
    <property type="entry name" value="Porin"/>
    <property type="match status" value="1"/>
</dbReference>
<sequence length="432" mass="48063">MRKRSSGRWMSLLVAGCLLAPGLAQAQEAEGLRQQLEEMRKQFDAMRQQYESRMQELNERVQKLEAQKAGPATPPAGPPPAPPALTQAAPPASTEPPLMELLRPHQPFAFAGPGRVLLFDIGVAGDFVADFTSNKAERLQDGTFNGRENRVFPRHVELILAGRVDPYASAAVRFTGADESKGPGRRAEITAKLEEANGTLLTLPFGTTMRFGLMAPRFGTLNVVHEDDLPQVDRPDVLRRFFGQEELNTEKGVEAFWLLPTPFYQEVSLGVFNGDNEEAFGRGSIRDPLILGRLRNFWELGEGGGLQIDVSGGTGETADDRRNTIAGLGAKYKWFPPTGYPFPLITLAGEAIYGNRGLALTNGAGQGSTHWRESRGYYLYGQYDWTKYWAAGLRYDWTELPTSSGREWALAPYLQYKPSEFLRFRVEYKHTT</sequence>
<dbReference type="InterPro" id="IPR023614">
    <property type="entry name" value="Porin_dom_sf"/>
</dbReference>
<feature type="region of interest" description="Disordered" evidence="1">
    <location>
        <begin position="66"/>
        <end position="99"/>
    </location>
</feature>
<dbReference type="Proteomes" id="UP000320393">
    <property type="component" value="Unassembled WGS sequence"/>
</dbReference>
<evidence type="ECO:0000313" key="4">
    <source>
        <dbReference type="Proteomes" id="UP000320393"/>
    </source>
</evidence>
<feature type="compositionally biased region" description="Pro residues" evidence="1">
    <location>
        <begin position="72"/>
        <end position="83"/>
    </location>
</feature>
<name>A0A537LK08_9BACT</name>
<accession>A0A537LK08</accession>
<dbReference type="EMBL" id="VBAM01000405">
    <property type="protein sequence ID" value="TMJ08354.1"/>
    <property type="molecule type" value="Genomic_DNA"/>
</dbReference>
<proteinExistence type="predicted"/>
<keyword evidence="2" id="KW-0732">Signal</keyword>
<evidence type="ECO:0000256" key="2">
    <source>
        <dbReference type="SAM" id="SignalP"/>
    </source>
</evidence>